<keyword evidence="1" id="KW-0540">Nuclease</keyword>
<keyword evidence="2" id="KW-1185">Reference proteome</keyword>
<proteinExistence type="predicted"/>
<dbReference type="EMBL" id="BPLF01000001">
    <property type="protein sequence ID" value="GIX62257.1"/>
    <property type="molecule type" value="Genomic_DNA"/>
</dbReference>
<dbReference type="GeneID" id="94193738"/>
<dbReference type="RefSeq" id="XP_067714326.1">
    <property type="nucleotide sequence ID" value="XM_067858225.1"/>
</dbReference>
<evidence type="ECO:0000313" key="2">
    <source>
        <dbReference type="Proteomes" id="UP001497744"/>
    </source>
</evidence>
<name>A0AAV4LPR2_BABCB</name>
<dbReference type="Proteomes" id="UP001497744">
    <property type="component" value="Unassembled WGS sequence"/>
</dbReference>
<comment type="caution">
    <text evidence="1">The sequence shown here is derived from an EMBL/GenBank/DDBJ whole genome shotgun (WGS) entry which is preliminary data.</text>
</comment>
<protein>
    <submittedName>
        <fullName evidence="1">DEDD exonuclease domain-containing protein</fullName>
    </submittedName>
</protein>
<accession>A0AAV4LPR2</accession>
<gene>
    <name evidence="1" type="ORF">BcabD6B2_16920</name>
</gene>
<reference evidence="1 2" key="1">
    <citation type="submission" date="2021-06" db="EMBL/GenBank/DDBJ databases">
        <title>Genome sequence of Babesia caballi.</title>
        <authorList>
            <person name="Yamagishi J."/>
            <person name="Kidaka T."/>
            <person name="Ochi A."/>
        </authorList>
    </citation>
    <scope>NUCLEOTIDE SEQUENCE [LARGE SCALE GENOMIC DNA]</scope>
    <source>
        <strain evidence="1">USDA-D6B2</strain>
    </source>
</reference>
<sequence length="261" mass="27882">MPDELSTVSSENAAQSSFVASVDARTSLFEATVVDLPVLEPGQSMAVALCSSSAGRLSWSWEMALKSGGFRALVERQGALSEQLESEFVALAQQVPHAEGQALVERQIEGLDLRKRVDDAVGVAGALDHLRLVDALAEHGAEVAPLVGGAEPRYDRQHARPCDLVCVVVVGERHNHDELHGVDLAERGHSLLLEAAHAQLQRLFDVLVAAHVDEIGGQYLRRLAAAVGQNDPELRLDHFAAVVDDIVGVGGPVERVPDVVP</sequence>
<keyword evidence="1" id="KW-0269">Exonuclease</keyword>
<dbReference type="GO" id="GO:0004527">
    <property type="term" value="F:exonuclease activity"/>
    <property type="evidence" value="ECO:0007669"/>
    <property type="project" value="UniProtKB-KW"/>
</dbReference>
<dbReference type="AlphaFoldDB" id="A0AAV4LPR2"/>
<organism evidence="1 2">
    <name type="scientific">Babesia caballi</name>
    <dbReference type="NCBI Taxonomy" id="5871"/>
    <lineage>
        <taxon>Eukaryota</taxon>
        <taxon>Sar</taxon>
        <taxon>Alveolata</taxon>
        <taxon>Apicomplexa</taxon>
        <taxon>Aconoidasida</taxon>
        <taxon>Piroplasmida</taxon>
        <taxon>Babesiidae</taxon>
        <taxon>Babesia</taxon>
    </lineage>
</organism>
<keyword evidence="1" id="KW-0378">Hydrolase</keyword>
<evidence type="ECO:0000313" key="1">
    <source>
        <dbReference type="EMBL" id="GIX62257.1"/>
    </source>
</evidence>